<gene>
    <name evidence="1" type="ORF">PSQ39_06105</name>
</gene>
<accession>A0ABT5MEA3</accession>
<evidence type="ECO:0000313" key="2">
    <source>
        <dbReference type="Proteomes" id="UP001528672"/>
    </source>
</evidence>
<dbReference type="Proteomes" id="UP001528672">
    <property type="component" value="Unassembled WGS sequence"/>
</dbReference>
<evidence type="ECO:0000313" key="1">
    <source>
        <dbReference type="EMBL" id="MDD0814199.1"/>
    </source>
</evidence>
<comment type="caution">
    <text evidence="1">The sequence shown here is derived from an EMBL/GenBank/DDBJ whole genome shotgun (WGS) entry which is preliminary data.</text>
</comment>
<organism evidence="1 2">
    <name type="scientific">Curvibacter microcysteis</name>
    <dbReference type="NCBI Taxonomy" id="3026419"/>
    <lineage>
        <taxon>Bacteria</taxon>
        <taxon>Pseudomonadati</taxon>
        <taxon>Pseudomonadota</taxon>
        <taxon>Betaproteobacteria</taxon>
        <taxon>Burkholderiales</taxon>
        <taxon>Comamonadaceae</taxon>
        <taxon>Curvibacter</taxon>
    </lineage>
</organism>
<keyword evidence="2" id="KW-1185">Reference proteome</keyword>
<dbReference type="EMBL" id="JAQSIO010000002">
    <property type="protein sequence ID" value="MDD0814199.1"/>
    <property type="molecule type" value="Genomic_DNA"/>
</dbReference>
<proteinExistence type="predicted"/>
<protein>
    <submittedName>
        <fullName evidence="1">Uncharacterized protein</fullName>
    </submittedName>
</protein>
<name>A0ABT5MEA3_9BURK</name>
<dbReference type="RefSeq" id="WP_273925824.1">
    <property type="nucleotide sequence ID" value="NZ_JAQSIN010000001.1"/>
</dbReference>
<reference evidence="1 2" key="1">
    <citation type="submission" date="2023-02" db="EMBL/GenBank/DDBJ databases">
        <title>Bacterial whole genome sequence for Curvibacter sp. HBC28.</title>
        <authorList>
            <person name="Le V."/>
            <person name="Ko S.-R."/>
            <person name="Ahn C.-Y."/>
            <person name="Oh H.-M."/>
        </authorList>
    </citation>
    <scope>NUCLEOTIDE SEQUENCE [LARGE SCALE GENOMIC DNA]</scope>
    <source>
        <strain evidence="1 2">HBC28</strain>
    </source>
</reference>
<sequence length="224" mass="25871">MFERLKKLFQPDHSAALAVWARREALLFEQVPSGDRLVWTGQLEGHPFRMESAPPQRDYLRGHELRLRLDLALSDDWSIMVMNRELNQHLEQAAYSGYTDAVQTTARLKLTEEMRWLAMYTEVGWSRMNSDFWARFVVLTEHREDAQAWLSAPLVQALMSLPAAPDGHQMPLVMMLTRGRLYLRTQHQREDTLKLDLFLALARSAAQSAQALPPERNLLPPPQP</sequence>